<dbReference type="AlphaFoldDB" id="A0A0N4UDF8"/>
<evidence type="ECO:0000313" key="4">
    <source>
        <dbReference type="Proteomes" id="UP000274756"/>
    </source>
</evidence>
<evidence type="ECO:0000313" key="5">
    <source>
        <dbReference type="WBParaSite" id="DME_0000536801-mRNA-1"/>
    </source>
</evidence>
<dbReference type="Proteomes" id="UP000038040">
    <property type="component" value="Unplaced"/>
</dbReference>
<dbReference type="SMART" id="SM00355">
    <property type="entry name" value="ZnF_C2H2"/>
    <property type="match status" value="2"/>
</dbReference>
<feature type="domain" description="C2H2-type" evidence="1">
    <location>
        <begin position="91"/>
        <end position="113"/>
    </location>
</feature>
<name>A0A0N4UDF8_DRAME</name>
<dbReference type="InterPro" id="IPR013087">
    <property type="entry name" value="Znf_C2H2_type"/>
</dbReference>
<dbReference type="WBParaSite" id="DME_0000536801-mRNA-1">
    <property type="protein sequence ID" value="DME_0000536801-mRNA-1"/>
    <property type="gene ID" value="DME_0000536801"/>
</dbReference>
<accession>A0A0N4UDF8</accession>
<organism evidence="3 5">
    <name type="scientific">Dracunculus medinensis</name>
    <name type="common">Guinea worm</name>
    <dbReference type="NCBI Taxonomy" id="318479"/>
    <lineage>
        <taxon>Eukaryota</taxon>
        <taxon>Metazoa</taxon>
        <taxon>Ecdysozoa</taxon>
        <taxon>Nematoda</taxon>
        <taxon>Chromadorea</taxon>
        <taxon>Rhabditida</taxon>
        <taxon>Spirurina</taxon>
        <taxon>Dracunculoidea</taxon>
        <taxon>Dracunculidae</taxon>
        <taxon>Dracunculus</taxon>
    </lineage>
</organism>
<evidence type="ECO:0000313" key="2">
    <source>
        <dbReference type="EMBL" id="VDN59194.1"/>
    </source>
</evidence>
<evidence type="ECO:0000259" key="1">
    <source>
        <dbReference type="PROSITE" id="PS00028"/>
    </source>
</evidence>
<dbReference type="EMBL" id="UYYG01001177">
    <property type="protein sequence ID" value="VDN59194.1"/>
    <property type="molecule type" value="Genomic_DNA"/>
</dbReference>
<dbReference type="PROSITE" id="PS00028">
    <property type="entry name" value="ZINC_FINGER_C2H2_1"/>
    <property type="match status" value="1"/>
</dbReference>
<gene>
    <name evidence="2" type="ORF">DME_LOCUS9167</name>
</gene>
<sequence>MKECCPIALTMLSNGPHLSGYKTNGEVTKYLLDLVELLLNFCIYIMVQTLEVQNQNNWVIRCQDDKDLKVIRNERRLLEIQHACIFIKFYCLWLDCEQLFDSLNNFHSHFKSHIEMFGFEIYIDGNYRCPIKQCLFTSPTKIELLRHIFMHEFHAIRQYDGLFAIMHRSDTSHLTSLLPRQKHAARPDR</sequence>
<reference evidence="5" key="1">
    <citation type="submission" date="2017-02" db="UniProtKB">
        <authorList>
            <consortium name="WormBaseParasite"/>
        </authorList>
    </citation>
    <scope>IDENTIFICATION</scope>
</reference>
<evidence type="ECO:0000313" key="3">
    <source>
        <dbReference type="Proteomes" id="UP000038040"/>
    </source>
</evidence>
<dbReference type="Proteomes" id="UP000274756">
    <property type="component" value="Unassembled WGS sequence"/>
</dbReference>
<keyword evidence="4" id="KW-1185">Reference proteome</keyword>
<reference evidence="2 4" key="2">
    <citation type="submission" date="2018-11" db="EMBL/GenBank/DDBJ databases">
        <authorList>
            <consortium name="Pathogen Informatics"/>
        </authorList>
    </citation>
    <scope>NUCLEOTIDE SEQUENCE [LARGE SCALE GENOMIC DNA]</scope>
</reference>
<dbReference type="OrthoDB" id="10039931at2759"/>
<protein>
    <submittedName>
        <fullName evidence="5">C2H2-type domain-containing protein</fullName>
    </submittedName>
</protein>
<proteinExistence type="predicted"/>